<keyword evidence="12 20" id="KW-1133">Transmembrane helix</keyword>
<dbReference type="GO" id="GO:0070006">
    <property type="term" value="F:metalloaminopeptidase activity"/>
    <property type="evidence" value="ECO:0007669"/>
    <property type="project" value="TreeGrafter"/>
</dbReference>
<evidence type="ECO:0000256" key="12">
    <source>
        <dbReference type="ARBA" id="ARBA00022989"/>
    </source>
</evidence>
<dbReference type="AlphaFoldDB" id="A0A2B4RXM5"/>
<feature type="domain" description="Aminopeptidase N-like N-terminal" evidence="23">
    <location>
        <begin position="96"/>
        <end position="289"/>
    </location>
</feature>
<keyword evidence="11" id="KW-0735">Signal-anchor</keyword>
<dbReference type="GO" id="GO:0042277">
    <property type="term" value="F:peptide binding"/>
    <property type="evidence" value="ECO:0007669"/>
    <property type="project" value="TreeGrafter"/>
</dbReference>
<feature type="domain" description="ERAP1-like C-terminal" evidence="22">
    <location>
        <begin position="744"/>
        <end position="1022"/>
    </location>
</feature>
<feature type="domain" description="Peptidase M1 membrane alanine aminopeptidase" evidence="21">
    <location>
        <begin position="324"/>
        <end position="540"/>
    </location>
</feature>
<evidence type="ECO:0000256" key="13">
    <source>
        <dbReference type="ARBA" id="ARBA00023049"/>
    </source>
</evidence>
<keyword evidence="13" id="KW-0482">Metalloprotease</keyword>
<keyword evidence="15" id="KW-1015">Disulfide bond</keyword>
<dbReference type="FunFam" id="2.60.40.1910:FF:000006">
    <property type="entry name" value="Aminopeptidase"/>
    <property type="match status" value="1"/>
</dbReference>
<dbReference type="Gene3D" id="2.60.40.1730">
    <property type="entry name" value="tricorn interacting facor f3 domain"/>
    <property type="match status" value="1"/>
</dbReference>
<dbReference type="InterPro" id="IPR024571">
    <property type="entry name" value="ERAP1-like_C_dom"/>
</dbReference>
<evidence type="ECO:0000256" key="16">
    <source>
        <dbReference type="ARBA" id="ARBA00023180"/>
    </source>
</evidence>
<dbReference type="GO" id="GO:0005886">
    <property type="term" value="C:plasma membrane"/>
    <property type="evidence" value="ECO:0007669"/>
    <property type="project" value="UniProtKB-SubCell"/>
</dbReference>
<keyword evidence="16" id="KW-0325">Glycoprotein</keyword>
<dbReference type="GO" id="GO:0005737">
    <property type="term" value="C:cytoplasm"/>
    <property type="evidence" value="ECO:0007669"/>
    <property type="project" value="TreeGrafter"/>
</dbReference>
<feature type="binding site" evidence="18">
    <location>
        <position position="400"/>
    </location>
    <ligand>
        <name>Zn(2+)</name>
        <dbReference type="ChEBI" id="CHEBI:29105"/>
        <note>catalytic</note>
    </ligand>
</feature>
<sequence length="1048" mass="120664">MADQEDGLYSSEFDEEFKDDISVSLLPREGDESERKGIPWCSKLNPKRAAIIGVVSFVLVLVIVLLAVYIRPGSTNKALNHHADTLSLRLPRHLSPIDYRVYLHPNLTTFKFSGKVDVLLYCNEVANNITLHAGKKLHYSNVQVSFVPDRIEKKNSKPMGITKISRLSGEMICIMLNSKLERGKNYSLSIEFHSELNRGLSGFYLSTYNSSSGEVRYLATTQFEATDARNAFPCFDEPNMKAKFTIVITREKRHVALANMPLDHIEGCNDKVELCTDHFRKSVKMSTYLVAFIVCDFKNITKETSKGVKVSVWAPPEQIDRGQFALNVAVEVLEYYETIFKVDYPLPKQDLVAIPDFAAGAMENWGLITYRLTSLLYEQNKSSDSNKERVAVVVAHELAHQWFGNLVTMEWWNDLWLNEGFASFMQFMGVNHTQPDWKMMELSIYENFQGAMSEDQLSNSHPIMAEVKDPAQINALFDSISYDKGAAIIRMLEDVLRSEVFFQGLQKYLKKYSFSNAQTNDLWRSLTQDGLNVTEMMTSWTSQMGFPVVTVRRNKTVLYTEQQHFLIHSSDKKPTTSPDSRPMWVVPLTYITQQSKKRKLVWMRERTKEVNLSTKFNDKDWIKMNAGQTGFYRVNYGKENWDKLVRQFHTDHKAFDTVSREGLWRIVKKFGCSDKFTTMVRQFHDGMMVKVLDDGEESKPSPVSNGVKQGCELALTLFSNVARCLSRPHGRRHSKGIECRGPLRSGLLDYEVALSLTSYLTKEREYVPWMSALDNMGYFATQFSTYDSLMNGSTDYYPTYKKYVSYLLRSIAAELSWKERKEDPHLTRYLRPVLLKVAAIYEDPEGEQNYTAEAMKFFNDWLDKSVPISPNVRDAIYAIGLREANDSTWTKVFNKYQAETVPSEKRKLMYALTSSRHEDILKRLLTYSLDETKIRSQDSVSVIDSIARNPQGSLLAWQFVQDNYYELYQRYGVGSFDFSRLIKSNTAHFNTREMKTQVSQFFAKVDQGSGERAVRQSLESIEGNIKWMKEHGPAVYEWLKNFLQTDVK</sequence>
<dbReference type="GO" id="GO:0008270">
    <property type="term" value="F:zinc ion binding"/>
    <property type="evidence" value="ECO:0007669"/>
    <property type="project" value="InterPro"/>
</dbReference>
<evidence type="ECO:0000259" key="22">
    <source>
        <dbReference type="Pfam" id="PF11838"/>
    </source>
</evidence>
<dbReference type="FunFam" id="1.10.390.10:FF:000006">
    <property type="entry name" value="Puromycin-sensitive aminopeptidase"/>
    <property type="match status" value="1"/>
</dbReference>
<keyword evidence="7 20" id="KW-0812">Transmembrane</keyword>
<evidence type="ECO:0000256" key="9">
    <source>
        <dbReference type="ARBA" id="ARBA00022801"/>
    </source>
</evidence>
<evidence type="ECO:0000256" key="19">
    <source>
        <dbReference type="PIRSR" id="PIRSR634016-4"/>
    </source>
</evidence>
<evidence type="ECO:0000256" key="7">
    <source>
        <dbReference type="ARBA" id="ARBA00022692"/>
    </source>
</evidence>
<dbReference type="GO" id="GO:0005615">
    <property type="term" value="C:extracellular space"/>
    <property type="evidence" value="ECO:0007669"/>
    <property type="project" value="TreeGrafter"/>
</dbReference>
<evidence type="ECO:0000256" key="18">
    <source>
        <dbReference type="PIRSR" id="PIRSR634016-3"/>
    </source>
</evidence>
<evidence type="ECO:0000256" key="5">
    <source>
        <dbReference type="ARBA" id="ARBA00022475"/>
    </source>
</evidence>
<dbReference type="InterPro" id="IPR001930">
    <property type="entry name" value="Peptidase_M1"/>
</dbReference>
<keyword evidence="5" id="KW-1003">Cell membrane</keyword>
<feature type="binding site" evidence="18">
    <location>
        <position position="396"/>
    </location>
    <ligand>
        <name>Zn(2+)</name>
        <dbReference type="ChEBI" id="CHEBI:29105"/>
        <note>catalytic</note>
    </ligand>
</feature>
<dbReference type="InterPro" id="IPR027268">
    <property type="entry name" value="Peptidase_M4/M1_CTD_sf"/>
</dbReference>
<evidence type="ECO:0000256" key="3">
    <source>
        <dbReference type="ARBA" id="ARBA00010136"/>
    </source>
</evidence>
<comment type="caution">
    <text evidence="24">The sequence shown here is derived from an EMBL/GenBank/DDBJ whole genome shotgun (WGS) entry which is preliminary data.</text>
</comment>
<evidence type="ECO:0000259" key="23">
    <source>
        <dbReference type="Pfam" id="PF17900"/>
    </source>
</evidence>
<keyword evidence="4 24" id="KW-0031">Aminopeptidase</keyword>
<evidence type="ECO:0000256" key="6">
    <source>
        <dbReference type="ARBA" id="ARBA00022670"/>
    </source>
</evidence>
<evidence type="ECO:0000256" key="11">
    <source>
        <dbReference type="ARBA" id="ARBA00022968"/>
    </source>
</evidence>
<reference evidence="25" key="1">
    <citation type="journal article" date="2017" name="bioRxiv">
        <title>Comparative analysis of the genomes of Stylophora pistillata and Acropora digitifera provides evidence for extensive differences between species of corals.</title>
        <authorList>
            <person name="Voolstra C.R."/>
            <person name="Li Y."/>
            <person name="Liew Y.J."/>
            <person name="Baumgarten S."/>
            <person name="Zoccola D."/>
            <person name="Flot J.-F."/>
            <person name="Tambutte S."/>
            <person name="Allemand D."/>
            <person name="Aranda M."/>
        </authorList>
    </citation>
    <scope>NUCLEOTIDE SEQUENCE [LARGE SCALE GENOMIC DNA]</scope>
</reference>
<name>A0A2B4RXM5_STYPI</name>
<gene>
    <name evidence="24" type="primary">Erap1</name>
    <name evidence="24" type="ORF">AWC38_SpisGene13113</name>
</gene>
<keyword evidence="14 20" id="KW-0472">Membrane</keyword>
<keyword evidence="10 18" id="KW-0862">Zinc</keyword>
<feature type="transmembrane region" description="Helical" evidence="20">
    <location>
        <begin position="49"/>
        <end position="70"/>
    </location>
</feature>
<proteinExistence type="inferred from homology"/>
<dbReference type="PRINTS" id="PR00756">
    <property type="entry name" value="ALADIPTASE"/>
</dbReference>
<keyword evidence="8 18" id="KW-0479">Metal-binding</keyword>
<feature type="active site" description="Proton acceptor" evidence="17">
    <location>
        <position position="397"/>
    </location>
</feature>
<dbReference type="InterPro" id="IPR034016">
    <property type="entry name" value="M1_APN-typ"/>
</dbReference>
<dbReference type="SUPFAM" id="SSF63737">
    <property type="entry name" value="Leukotriene A4 hydrolase N-terminal domain"/>
    <property type="match status" value="1"/>
</dbReference>
<evidence type="ECO:0000259" key="21">
    <source>
        <dbReference type="Pfam" id="PF01433"/>
    </source>
</evidence>
<dbReference type="Pfam" id="PF11838">
    <property type="entry name" value="ERAP1_C"/>
    <property type="match status" value="1"/>
</dbReference>
<dbReference type="Gene3D" id="1.25.50.20">
    <property type="match status" value="1"/>
</dbReference>
<evidence type="ECO:0000256" key="10">
    <source>
        <dbReference type="ARBA" id="ARBA00022833"/>
    </source>
</evidence>
<evidence type="ECO:0000256" key="4">
    <source>
        <dbReference type="ARBA" id="ARBA00022438"/>
    </source>
</evidence>
<evidence type="ECO:0000256" key="14">
    <source>
        <dbReference type="ARBA" id="ARBA00023136"/>
    </source>
</evidence>
<evidence type="ECO:0000256" key="20">
    <source>
        <dbReference type="SAM" id="Phobius"/>
    </source>
</evidence>
<comment type="cofactor">
    <cofactor evidence="18">
        <name>Zn(2+)</name>
        <dbReference type="ChEBI" id="CHEBI:29105"/>
    </cofactor>
    <text evidence="18">Binds 1 zinc ion per subunit.</text>
</comment>
<dbReference type="Gene3D" id="1.10.390.10">
    <property type="entry name" value="Neutral Protease Domain 2"/>
    <property type="match status" value="1"/>
</dbReference>
<evidence type="ECO:0000256" key="15">
    <source>
        <dbReference type="ARBA" id="ARBA00023157"/>
    </source>
</evidence>
<feature type="binding site" evidence="18">
    <location>
        <position position="419"/>
    </location>
    <ligand>
        <name>Zn(2+)</name>
        <dbReference type="ChEBI" id="CHEBI:29105"/>
        <note>catalytic</note>
    </ligand>
</feature>
<evidence type="ECO:0000256" key="2">
    <source>
        <dbReference type="ARBA" id="ARBA00004606"/>
    </source>
</evidence>
<dbReference type="InterPro" id="IPR050344">
    <property type="entry name" value="Peptidase_M1_aminopeptidases"/>
</dbReference>
<dbReference type="EMBL" id="LSMT01000242">
    <property type="protein sequence ID" value="PFX22361.1"/>
    <property type="molecule type" value="Genomic_DNA"/>
</dbReference>
<organism evidence="24 25">
    <name type="scientific">Stylophora pistillata</name>
    <name type="common">Smooth cauliflower coral</name>
    <dbReference type="NCBI Taxonomy" id="50429"/>
    <lineage>
        <taxon>Eukaryota</taxon>
        <taxon>Metazoa</taxon>
        <taxon>Cnidaria</taxon>
        <taxon>Anthozoa</taxon>
        <taxon>Hexacorallia</taxon>
        <taxon>Scleractinia</taxon>
        <taxon>Astrocoeniina</taxon>
        <taxon>Pocilloporidae</taxon>
        <taxon>Stylophora</taxon>
    </lineage>
</organism>
<dbReference type="CDD" id="cd09601">
    <property type="entry name" value="M1_APN-Q_like"/>
    <property type="match status" value="1"/>
</dbReference>
<comment type="subcellular location">
    <subcellularLocation>
        <location evidence="1">Cell membrane</location>
    </subcellularLocation>
    <subcellularLocation>
        <location evidence="2">Membrane</location>
        <topology evidence="2">Single-pass type II membrane protein</topology>
    </subcellularLocation>
</comment>
<dbReference type="Proteomes" id="UP000225706">
    <property type="component" value="Unassembled WGS sequence"/>
</dbReference>
<dbReference type="InterPro" id="IPR045357">
    <property type="entry name" value="Aminopeptidase_N-like_N"/>
</dbReference>
<dbReference type="PANTHER" id="PTHR11533:SF299">
    <property type="entry name" value="AMINOPEPTIDASE"/>
    <property type="match status" value="1"/>
</dbReference>
<dbReference type="InterPro" id="IPR042097">
    <property type="entry name" value="Aminopeptidase_N-like_N_sf"/>
</dbReference>
<dbReference type="PANTHER" id="PTHR11533">
    <property type="entry name" value="PROTEASE M1 ZINC METALLOPROTEASE"/>
    <property type="match status" value="1"/>
</dbReference>
<dbReference type="GO" id="GO:0006508">
    <property type="term" value="P:proteolysis"/>
    <property type="evidence" value="ECO:0007669"/>
    <property type="project" value="UniProtKB-KW"/>
</dbReference>
<comment type="similarity">
    <text evidence="3">Belongs to the peptidase M1 family.</text>
</comment>
<evidence type="ECO:0000313" key="25">
    <source>
        <dbReference type="Proteomes" id="UP000225706"/>
    </source>
</evidence>
<feature type="site" description="Transition state stabilizer" evidence="19">
    <location>
        <position position="482"/>
    </location>
</feature>
<evidence type="ECO:0000313" key="24">
    <source>
        <dbReference type="EMBL" id="PFX22361.1"/>
    </source>
</evidence>
<accession>A0A2B4RXM5</accession>
<dbReference type="InterPro" id="IPR014782">
    <property type="entry name" value="Peptidase_M1_dom"/>
</dbReference>
<keyword evidence="6" id="KW-0645">Protease</keyword>
<dbReference type="Pfam" id="PF17900">
    <property type="entry name" value="Peptidase_M1_N"/>
    <property type="match status" value="1"/>
</dbReference>
<evidence type="ECO:0000256" key="17">
    <source>
        <dbReference type="PIRSR" id="PIRSR634016-1"/>
    </source>
</evidence>
<keyword evidence="25" id="KW-1185">Reference proteome</keyword>
<dbReference type="Pfam" id="PF01433">
    <property type="entry name" value="Peptidase_M1"/>
    <property type="match status" value="1"/>
</dbReference>
<dbReference type="GO" id="GO:0043171">
    <property type="term" value="P:peptide catabolic process"/>
    <property type="evidence" value="ECO:0007669"/>
    <property type="project" value="TreeGrafter"/>
</dbReference>
<evidence type="ECO:0000256" key="8">
    <source>
        <dbReference type="ARBA" id="ARBA00022723"/>
    </source>
</evidence>
<protein>
    <submittedName>
        <fullName evidence="24">Endoplasmic reticulum aminopeptidase 1</fullName>
    </submittedName>
</protein>
<dbReference type="FunFam" id="1.25.50.20:FF:000001">
    <property type="entry name" value="Aminopeptidase"/>
    <property type="match status" value="1"/>
</dbReference>
<dbReference type="OrthoDB" id="6018855at2759"/>
<dbReference type="Gene3D" id="2.60.40.1910">
    <property type="match status" value="1"/>
</dbReference>
<dbReference type="SUPFAM" id="SSF55486">
    <property type="entry name" value="Metalloproteases ('zincins'), catalytic domain"/>
    <property type="match status" value="1"/>
</dbReference>
<evidence type="ECO:0000256" key="1">
    <source>
        <dbReference type="ARBA" id="ARBA00004236"/>
    </source>
</evidence>
<dbReference type="FunFam" id="2.60.40.1730:FF:000001">
    <property type="entry name" value="Leucyl-cystinyl aminopeptidase"/>
    <property type="match status" value="1"/>
</dbReference>
<keyword evidence="9" id="KW-0378">Hydrolase</keyword>